<proteinExistence type="predicted"/>
<comment type="caution">
    <text evidence="1">The sequence shown here is derived from an EMBL/GenBank/DDBJ whole genome shotgun (WGS) entry which is preliminary data.</text>
</comment>
<dbReference type="AlphaFoldDB" id="A0A3M2M0C8"/>
<reference evidence="1 2" key="1">
    <citation type="submission" date="2018-10" db="EMBL/GenBank/DDBJ databases">
        <title>Isolation from soil.</title>
        <authorList>
            <person name="Hu J."/>
        </authorList>
    </citation>
    <scope>NUCLEOTIDE SEQUENCE [LARGE SCALE GENOMIC DNA]</scope>
    <source>
        <strain evidence="1 2">NEAU-Ht49</strain>
    </source>
</reference>
<dbReference type="OrthoDB" id="3483688at2"/>
<evidence type="ECO:0000313" key="1">
    <source>
        <dbReference type="EMBL" id="RMI42313.1"/>
    </source>
</evidence>
<sequence length="74" mass="7803">MIGTSGTVPARAVILVVLRRMFPAWDIHLCGRGIWRAEGPMLISASSCDGFVQALGDADPEALARAAEGLRLPA</sequence>
<organism evidence="1 2">
    <name type="scientific">Actinomadura harenae</name>
    <dbReference type="NCBI Taxonomy" id="2483351"/>
    <lineage>
        <taxon>Bacteria</taxon>
        <taxon>Bacillati</taxon>
        <taxon>Actinomycetota</taxon>
        <taxon>Actinomycetes</taxon>
        <taxon>Streptosporangiales</taxon>
        <taxon>Thermomonosporaceae</taxon>
        <taxon>Actinomadura</taxon>
    </lineage>
</organism>
<evidence type="ECO:0000313" key="2">
    <source>
        <dbReference type="Proteomes" id="UP000282674"/>
    </source>
</evidence>
<dbReference type="Proteomes" id="UP000282674">
    <property type="component" value="Unassembled WGS sequence"/>
</dbReference>
<accession>A0A3M2M0C8</accession>
<dbReference type="RefSeq" id="WP_122195957.1">
    <property type="nucleotide sequence ID" value="NZ_JBHSKC010000017.1"/>
</dbReference>
<name>A0A3M2M0C8_9ACTN</name>
<keyword evidence="2" id="KW-1185">Reference proteome</keyword>
<gene>
    <name evidence="1" type="ORF">EBO15_20115</name>
</gene>
<dbReference type="EMBL" id="RFFG01000034">
    <property type="protein sequence ID" value="RMI42313.1"/>
    <property type="molecule type" value="Genomic_DNA"/>
</dbReference>
<protein>
    <submittedName>
        <fullName evidence="1">Uncharacterized protein</fullName>
    </submittedName>
</protein>